<sequence>MKKLVALSMIFFALNGYANKLHSYEKIKKAVANGQLVRIFVDYAKCSGPTQNYKMANYNSAYTPNEIAINNDAGYMAASMMHFTVNHPQFPNQAIYEFNRYTIASNGDVSISLLPLNAIDYAPLSEKITFNCKINESAQFFIENK</sequence>
<proteinExistence type="predicted"/>
<dbReference type="Pfam" id="PF06903">
    <property type="entry name" value="VirK"/>
    <property type="match status" value="1"/>
</dbReference>
<organism evidence="2 4">
    <name type="scientific">Fluoribacter gormanii</name>
    <dbReference type="NCBI Taxonomy" id="464"/>
    <lineage>
        <taxon>Bacteria</taxon>
        <taxon>Pseudomonadati</taxon>
        <taxon>Pseudomonadota</taxon>
        <taxon>Gammaproteobacteria</taxon>
        <taxon>Legionellales</taxon>
        <taxon>Legionellaceae</taxon>
        <taxon>Fluoribacter</taxon>
    </lineage>
</organism>
<dbReference type="EMBL" id="UGGV01000001">
    <property type="protein sequence ID" value="STO23654.1"/>
    <property type="molecule type" value="Genomic_DNA"/>
</dbReference>
<gene>
    <name evidence="2" type="ORF">NCTC11401_00454</name>
    <name evidence="1" type="ORF">SAMN05421777_11943</name>
</gene>
<dbReference type="Proteomes" id="UP000254374">
    <property type="component" value="Unassembled WGS sequence"/>
</dbReference>
<evidence type="ECO:0000313" key="3">
    <source>
        <dbReference type="Proteomes" id="UP000186808"/>
    </source>
</evidence>
<reference evidence="2 4" key="2">
    <citation type="submission" date="2018-06" db="EMBL/GenBank/DDBJ databases">
        <authorList>
            <consortium name="Pathogen Informatics"/>
            <person name="Doyle S."/>
        </authorList>
    </citation>
    <scope>NUCLEOTIDE SEQUENCE [LARGE SCALE GENOMIC DNA]</scope>
    <source>
        <strain evidence="2 4">NCTC11401</strain>
    </source>
</reference>
<protein>
    <submittedName>
        <fullName evidence="2">VirK protein</fullName>
    </submittedName>
</protein>
<name>A0A377GGF3_9GAMM</name>
<evidence type="ECO:0000313" key="2">
    <source>
        <dbReference type="EMBL" id="STO23654.1"/>
    </source>
</evidence>
<accession>A0A377GGF3</accession>
<dbReference type="EMBL" id="FTNL01000019">
    <property type="protein sequence ID" value="SIR68879.1"/>
    <property type="molecule type" value="Genomic_DNA"/>
</dbReference>
<dbReference type="InterPro" id="IPR010694">
    <property type="entry name" value="Uncharacterised_VirK"/>
</dbReference>
<dbReference type="RefSeq" id="WP_058468225.1">
    <property type="nucleotide sequence ID" value="NZ_CAAAIX010000018.1"/>
</dbReference>
<reference evidence="1 3" key="1">
    <citation type="submission" date="2017-01" db="EMBL/GenBank/DDBJ databases">
        <authorList>
            <person name="Varghese N."/>
            <person name="Submissions S."/>
        </authorList>
    </citation>
    <scope>NUCLEOTIDE SEQUENCE [LARGE SCALE GENOMIC DNA]</scope>
    <source>
        <strain evidence="1 3">ATCC 33342</strain>
    </source>
</reference>
<dbReference type="OrthoDB" id="5648797at2"/>
<evidence type="ECO:0000313" key="1">
    <source>
        <dbReference type="EMBL" id="SIR68879.1"/>
    </source>
</evidence>
<dbReference type="AlphaFoldDB" id="A0A377GGF3"/>
<dbReference type="Proteomes" id="UP000186808">
    <property type="component" value="Unassembled WGS sequence"/>
</dbReference>
<keyword evidence="3" id="KW-1185">Reference proteome</keyword>
<evidence type="ECO:0000313" key="4">
    <source>
        <dbReference type="Proteomes" id="UP000254374"/>
    </source>
</evidence>